<dbReference type="Ensembl" id="ENSEBUT00000013131.1">
    <property type="protein sequence ID" value="ENSEBUP00000012555.1"/>
    <property type="gene ID" value="ENSEBUG00000007976.1"/>
</dbReference>
<dbReference type="GO" id="GO:0030550">
    <property type="term" value="F:acetylcholine receptor inhibitor activity"/>
    <property type="evidence" value="ECO:0007669"/>
    <property type="project" value="TreeGrafter"/>
</dbReference>
<keyword evidence="10" id="KW-1185">Reference proteome</keyword>
<keyword evidence="3" id="KW-0336">GPI-anchor</keyword>
<comment type="subcellular location">
    <subcellularLocation>
        <location evidence="1">Cell membrane</location>
        <topology evidence="1">Lipid-anchor</topology>
        <topology evidence="1">GPI-anchor</topology>
    </subcellularLocation>
</comment>
<dbReference type="PANTHER" id="PTHR31171">
    <property type="entry name" value="LY6/PLAUR DOMAIN-CONTAINING PROTEIN 6"/>
    <property type="match status" value="1"/>
</dbReference>
<dbReference type="InterPro" id="IPR045860">
    <property type="entry name" value="Snake_toxin-like_sf"/>
</dbReference>
<evidence type="ECO:0000256" key="8">
    <source>
        <dbReference type="ARBA" id="ARBA00023288"/>
    </source>
</evidence>
<proteinExistence type="predicted"/>
<keyword evidence="6" id="KW-1015">Disulfide bond</keyword>
<keyword evidence="7" id="KW-0325">Glycoprotein</keyword>
<evidence type="ECO:0000256" key="1">
    <source>
        <dbReference type="ARBA" id="ARBA00004609"/>
    </source>
</evidence>
<dbReference type="GO" id="GO:0005886">
    <property type="term" value="C:plasma membrane"/>
    <property type="evidence" value="ECO:0007669"/>
    <property type="project" value="UniProtKB-SubCell"/>
</dbReference>
<sequence length="185" mass="20827">MCPRFSPSRRSLCKGFFVVPPPPSPHDRWTLPCMSMVSTSTPWPGGFKCFTCEDVKDNYECNRWSADVFCPRETRYCFTSHHMDKDGESLSVTKRCVPSSVCQSVGCFQLDQNGTRECTACCEGNICNIPVPHNTSDAVFATIMLTGELPHFTLVLVNIINIFMGFFFDGLCNDCFLITKARKTF</sequence>
<evidence type="ECO:0000256" key="2">
    <source>
        <dbReference type="ARBA" id="ARBA00022475"/>
    </source>
</evidence>
<evidence type="ECO:0000313" key="9">
    <source>
        <dbReference type="Ensembl" id="ENSEBUP00000012555.1"/>
    </source>
</evidence>
<dbReference type="GO" id="GO:0098552">
    <property type="term" value="C:side of membrane"/>
    <property type="evidence" value="ECO:0007669"/>
    <property type="project" value="UniProtKB-KW"/>
</dbReference>
<evidence type="ECO:0000256" key="6">
    <source>
        <dbReference type="ARBA" id="ARBA00023157"/>
    </source>
</evidence>
<keyword evidence="4" id="KW-0732">Signal</keyword>
<dbReference type="Pfam" id="PF16975">
    <property type="entry name" value="UPAR_LY6_2"/>
    <property type="match status" value="1"/>
</dbReference>
<dbReference type="GO" id="GO:0090263">
    <property type="term" value="P:positive regulation of canonical Wnt signaling pathway"/>
    <property type="evidence" value="ECO:0007669"/>
    <property type="project" value="TreeGrafter"/>
</dbReference>
<evidence type="ECO:0000256" key="3">
    <source>
        <dbReference type="ARBA" id="ARBA00022622"/>
    </source>
</evidence>
<dbReference type="Proteomes" id="UP000694388">
    <property type="component" value="Unplaced"/>
</dbReference>
<protein>
    <submittedName>
        <fullName evidence="9">LY6/PLAUR domain containing 6B</fullName>
    </submittedName>
</protein>
<dbReference type="PANTHER" id="PTHR31171:SF0">
    <property type="entry name" value="LY6_PLAUR DOMAIN-CONTAINING PROTEIN 6"/>
    <property type="match status" value="1"/>
</dbReference>
<evidence type="ECO:0000313" key="10">
    <source>
        <dbReference type="Proteomes" id="UP000694388"/>
    </source>
</evidence>
<keyword evidence="2" id="KW-1003">Cell membrane</keyword>
<organism evidence="9 10">
    <name type="scientific">Eptatretus burgeri</name>
    <name type="common">Inshore hagfish</name>
    <dbReference type="NCBI Taxonomy" id="7764"/>
    <lineage>
        <taxon>Eukaryota</taxon>
        <taxon>Metazoa</taxon>
        <taxon>Chordata</taxon>
        <taxon>Craniata</taxon>
        <taxon>Vertebrata</taxon>
        <taxon>Cyclostomata</taxon>
        <taxon>Myxini</taxon>
        <taxon>Myxiniformes</taxon>
        <taxon>Myxinidae</taxon>
        <taxon>Eptatretinae</taxon>
        <taxon>Eptatretus</taxon>
    </lineage>
</organism>
<dbReference type="Gene3D" id="2.10.60.10">
    <property type="entry name" value="CD59"/>
    <property type="match status" value="1"/>
</dbReference>
<dbReference type="GeneTree" id="ENSGT00390000000220"/>
<name>A0A8C4QAI6_EPTBU</name>
<dbReference type="SUPFAM" id="SSF57302">
    <property type="entry name" value="Snake toxin-like"/>
    <property type="match status" value="1"/>
</dbReference>
<evidence type="ECO:0000256" key="7">
    <source>
        <dbReference type="ARBA" id="ARBA00023180"/>
    </source>
</evidence>
<dbReference type="AlphaFoldDB" id="A0A8C4QAI6"/>
<evidence type="ECO:0000256" key="4">
    <source>
        <dbReference type="ARBA" id="ARBA00022729"/>
    </source>
</evidence>
<keyword evidence="5" id="KW-0472">Membrane</keyword>
<keyword evidence="8" id="KW-0449">Lipoprotein</keyword>
<dbReference type="OMA" id="IINIFMG"/>
<evidence type="ECO:0000256" key="5">
    <source>
        <dbReference type="ARBA" id="ARBA00023136"/>
    </source>
</evidence>
<dbReference type="InterPro" id="IPR039457">
    <property type="entry name" value="LYPD6-like"/>
</dbReference>
<reference evidence="9" key="1">
    <citation type="submission" date="2025-08" db="UniProtKB">
        <authorList>
            <consortium name="Ensembl"/>
        </authorList>
    </citation>
    <scope>IDENTIFICATION</scope>
</reference>
<accession>A0A8C4QAI6</accession>
<reference evidence="9" key="2">
    <citation type="submission" date="2025-09" db="UniProtKB">
        <authorList>
            <consortium name="Ensembl"/>
        </authorList>
    </citation>
    <scope>IDENTIFICATION</scope>
</reference>